<dbReference type="InterPro" id="IPR039304">
    <property type="entry name" value="DNAAF3"/>
</dbReference>
<feature type="compositionally biased region" description="Polar residues" evidence="1">
    <location>
        <begin position="249"/>
        <end position="258"/>
    </location>
</feature>
<proteinExistence type="predicted"/>
<feature type="region of interest" description="Disordered" evidence="1">
    <location>
        <begin position="461"/>
        <end position="486"/>
    </location>
</feature>
<dbReference type="GO" id="GO:0044458">
    <property type="term" value="P:motile cilium assembly"/>
    <property type="evidence" value="ECO:0007669"/>
    <property type="project" value="TreeGrafter"/>
</dbReference>
<feature type="region of interest" description="Disordered" evidence="1">
    <location>
        <begin position="329"/>
        <end position="350"/>
    </location>
</feature>
<dbReference type="Pfam" id="PF14740">
    <property type="entry name" value="DUF4471"/>
    <property type="match status" value="2"/>
</dbReference>
<evidence type="ECO:0000313" key="4">
    <source>
        <dbReference type="Proteomes" id="UP001054857"/>
    </source>
</evidence>
<keyword evidence="4" id="KW-1185">Reference proteome</keyword>
<dbReference type="AlphaFoldDB" id="A0AAD3HL54"/>
<comment type="caution">
    <text evidence="3">The sequence shown here is derived from an EMBL/GenBank/DDBJ whole genome shotgun (WGS) entry which is preliminary data.</text>
</comment>
<sequence length="486" mass="50324">MVKAWDARARQWYGERYDFRRNLVDWDYHMRLQPAGTPGQDPALGSIIHFHHFRHWRMHGVAHELRDSHYNQPNRSLLSTAYGRTREFKDRSLRDVGRAVSAWGFWADSLNGPYHCFGVLAEEAGLYRAANKQFARTAVDVAEHNVASLLHELRHGEPLRLTPGSEAPRARVARGPTSLEDLQQQAAAQGQQQEQQEQAAGDAAQAPGAAAAEAGPAAGASAAATPAGATAGPGPGGAGRAHDEPSAGQGCQSPSCTARQERAGETGAGPGEQQAEGSGGAGGGAGAATPSPSSSSPSAPPQLPLPTYSSGGRAQVAKAMAAAAGAGAAEGGTGAAVGGQEGSGANAARQKMAEEEAALRAEEAALDSAAQQRATRFRLQLVTGDLTRVVTGRPKYAGCFAALSLGHRHMHLLAGEAGLLRAAAPGALLIAENARHVLQLNKEQAAAFAAKMDEMAVAGGWRKSPGRPAGVTEASEVYVKPRAGGQ</sequence>
<feature type="compositionally biased region" description="Gly residues" evidence="1">
    <location>
        <begin position="277"/>
        <end position="286"/>
    </location>
</feature>
<dbReference type="EMBL" id="BMAR01000008">
    <property type="protein sequence ID" value="GFR44767.1"/>
    <property type="molecule type" value="Genomic_DNA"/>
</dbReference>
<feature type="domain" description="Dynein assembly factor 3 C-terminal" evidence="2">
    <location>
        <begin position="1"/>
        <end position="197"/>
    </location>
</feature>
<feature type="compositionally biased region" description="Low complexity" evidence="1">
    <location>
        <begin position="287"/>
        <end position="297"/>
    </location>
</feature>
<dbReference type="PANTHER" id="PTHR22118">
    <property type="entry name" value="DYNEIN ASSEMBLY FACTOR 3, AXONEMAL"/>
    <property type="match status" value="1"/>
</dbReference>
<dbReference type="PANTHER" id="PTHR22118:SF14">
    <property type="entry name" value="DYNEIN AXONEMAL ASSEMBLY FACTOR 3"/>
    <property type="match status" value="1"/>
</dbReference>
<feature type="compositionally biased region" description="Low complexity" evidence="1">
    <location>
        <begin position="183"/>
        <end position="230"/>
    </location>
</feature>
<name>A0AAD3HL54_9CHLO</name>
<protein>
    <recommendedName>
        <fullName evidence="2">Dynein assembly factor 3 C-terminal domain-containing protein</fullName>
    </recommendedName>
</protein>
<dbReference type="GO" id="GO:0070286">
    <property type="term" value="P:axonemal dynein complex assembly"/>
    <property type="evidence" value="ECO:0007669"/>
    <property type="project" value="InterPro"/>
</dbReference>
<accession>A0AAD3HL54</accession>
<dbReference type="InterPro" id="IPR028235">
    <property type="entry name" value="DNAAF3_C"/>
</dbReference>
<organism evidence="3 4">
    <name type="scientific">Astrephomene gubernaculifera</name>
    <dbReference type="NCBI Taxonomy" id="47775"/>
    <lineage>
        <taxon>Eukaryota</taxon>
        <taxon>Viridiplantae</taxon>
        <taxon>Chlorophyta</taxon>
        <taxon>core chlorophytes</taxon>
        <taxon>Chlorophyceae</taxon>
        <taxon>CS clade</taxon>
        <taxon>Chlamydomonadales</taxon>
        <taxon>Astrephomenaceae</taxon>
        <taxon>Astrephomene</taxon>
    </lineage>
</organism>
<feature type="compositionally biased region" description="Gly residues" evidence="1">
    <location>
        <begin position="329"/>
        <end position="342"/>
    </location>
</feature>
<reference evidence="3 4" key="1">
    <citation type="journal article" date="2021" name="Sci. Rep.">
        <title>Genome sequencing of the multicellular alga Astrephomene provides insights into convergent evolution of germ-soma differentiation.</title>
        <authorList>
            <person name="Yamashita S."/>
            <person name="Yamamoto K."/>
            <person name="Matsuzaki R."/>
            <person name="Suzuki S."/>
            <person name="Yamaguchi H."/>
            <person name="Hirooka S."/>
            <person name="Minakuchi Y."/>
            <person name="Miyagishima S."/>
            <person name="Kawachi M."/>
            <person name="Toyoda A."/>
            <person name="Nozaki H."/>
        </authorList>
    </citation>
    <scope>NUCLEOTIDE SEQUENCE [LARGE SCALE GENOMIC DNA]</scope>
    <source>
        <strain evidence="3 4">NIES-4017</strain>
    </source>
</reference>
<evidence type="ECO:0000313" key="3">
    <source>
        <dbReference type="EMBL" id="GFR44767.1"/>
    </source>
</evidence>
<gene>
    <name evidence="3" type="ORF">Agub_g6098</name>
</gene>
<feature type="region of interest" description="Disordered" evidence="1">
    <location>
        <begin position="157"/>
        <end position="310"/>
    </location>
</feature>
<feature type="domain" description="Dynein assembly factor 3 C-terminal" evidence="2">
    <location>
        <begin position="348"/>
        <end position="463"/>
    </location>
</feature>
<dbReference type="Proteomes" id="UP001054857">
    <property type="component" value="Unassembled WGS sequence"/>
</dbReference>
<evidence type="ECO:0000256" key="1">
    <source>
        <dbReference type="SAM" id="MobiDB-lite"/>
    </source>
</evidence>
<evidence type="ECO:0000259" key="2">
    <source>
        <dbReference type="Pfam" id="PF14740"/>
    </source>
</evidence>